<dbReference type="GeneID" id="63844625"/>
<evidence type="ECO:0000313" key="3">
    <source>
        <dbReference type="Proteomes" id="UP000800039"/>
    </source>
</evidence>
<feature type="compositionally biased region" description="Basic residues" evidence="1">
    <location>
        <begin position="62"/>
        <end position="71"/>
    </location>
</feature>
<dbReference type="RefSeq" id="XP_040789353.1">
    <property type="nucleotide sequence ID" value="XM_040927372.1"/>
</dbReference>
<organism evidence="2 3">
    <name type="scientific">Cucurbitaria berberidis CBS 394.84</name>
    <dbReference type="NCBI Taxonomy" id="1168544"/>
    <lineage>
        <taxon>Eukaryota</taxon>
        <taxon>Fungi</taxon>
        <taxon>Dikarya</taxon>
        <taxon>Ascomycota</taxon>
        <taxon>Pezizomycotina</taxon>
        <taxon>Dothideomycetes</taxon>
        <taxon>Pleosporomycetidae</taxon>
        <taxon>Pleosporales</taxon>
        <taxon>Pleosporineae</taxon>
        <taxon>Cucurbitariaceae</taxon>
        <taxon>Cucurbitaria</taxon>
    </lineage>
</organism>
<dbReference type="Proteomes" id="UP000800039">
    <property type="component" value="Unassembled WGS sequence"/>
</dbReference>
<accession>A0A9P4GKK0</accession>
<gene>
    <name evidence="2" type="ORF">K460DRAFT_249164</name>
</gene>
<dbReference type="OrthoDB" id="5430111at2759"/>
<name>A0A9P4GKK0_9PLEO</name>
<evidence type="ECO:0000313" key="2">
    <source>
        <dbReference type="EMBL" id="KAF1846790.1"/>
    </source>
</evidence>
<dbReference type="AlphaFoldDB" id="A0A9P4GKK0"/>
<reference evidence="2" key="1">
    <citation type="submission" date="2020-01" db="EMBL/GenBank/DDBJ databases">
        <authorList>
            <consortium name="DOE Joint Genome Institute"/>
            <person name="Haridas S."/>
            <person name="Albert R."/>
            <person name="Binder M."/>
            <person name="Bloem J."/>
            <person name="Labutti K."/>
            <person name="Salamov A."/>
            <person name="Andreopoulos B."/>
            <person name="Baker S.E."/>
            <person name="Barry K."/>
            <person name="Bills G."/>
            <person name="Bluhm B.H."/>
            <person name="Cannon C."/>
            <person name="Castanera R."/>
            <person name="Culley D.E."/>
            <person name="Daum C."/>
            <person name="Ezra D."/>
            <person name="Gonzalez J.B."/>
            <person name="Henrissat B."/>
            <person name="Kuo A."/>
            <person name="Liang C."/>
            <person name="Lipzen A."/>
            <person name="Lutzoni F."/>
            <person name="Magnuson J."/>
            <person name="Mondo S."/>
            <person name="Nolan M."/>
            <person name="Ohm R."/>
            <person name="Pangilinan J."/>
            <person name="Park H.-J."/>
            <person name="Ramirez L."/>
            <person name="Alfaro M."/>
            <person name="Sun H."/>
            <person name="Tritt A."/>
            <person name="Yoshinaga Y."/>
            <person name="Zwiers L.-H."/>
            <person name="Turgeon B.G."/>
            <person name="Goodwin S.B."/>
            <person name="Spatafora J.W."/>
            <person name="Crous P.W."/>
            <person name="Grigoriev I.V."/>
        </authorList>
    </citation>
    <scope>NUCLEOTIDE SEQUENCE</scope>
    <source>
        <strain evidence="2">CBS 394.84</strain>
    </source>
</reference>
<protein>
    <submittedName>
        <fullName evidence="2">Uncharacterized protein</fullName>
    </submittedName>
</protein>
<feature type="non-terminal residue" evidence="2">
    <location>
        <position position="354"/>
    </location>
</feature>
<keyword evidence="3" id="KW-1185">Reference proteome</keyword>
<comment type="caution">
    <text evidence="2">The sequence shown here is derived from an EMBL/GenBank/DDBJ whole genome shotgun (WGS) entry which is preliminary data.</text>
</comment>
<feature type="region of interest" description="Disordered" evidence="1">
    <location>
        <begin position="1"/>
        <end position="103"/>
    </location>
</feature>
<feature type="region of interest" description="Disordered" evidence="1">
    <location>
        <begin position="315"/>
        <end position="340"/>
    </location>
</feature>
<evidence type="ECO:0000256" key="1">
    <source>
        <dbReference type="SAM" id="MobiDB-lite"/>
    </source>
</evidence>
<feature type="non-terminal residue" evidence="2">
    <location>
        <position position="1"/>
    </location>
</feature>
<proteinExistence type="predicted"/>
<feature type="compositionally biased region" description="Basic and acidic residues" evidence="1">
    <location>
        <begin position="36"/>
        <end position="59"/>
    </location>
</feature>
<dbReference type="EMBL" id="ML976616">
    <property type="protein sequence ID" value="KAF1846790.1"/>
    <property type="molecule type" value="Genomic_DNA"/>
</dbReference>
<sequence>YHPMDDSIRPSQAAKRRSVHGEKQLLADFPSSFFSEHTDREVDSPTQVDHESEPEEAPRKVAMGKKRKRSHFQSPGPTRRSSRKTSDPKTAYNMSIHPQDEDLKLLSTNDSEVDIPAHGRRKFQRTAEPLLDDRVFKSASSQHQRHAQVLDLTGSNYIDGEDDRGFEIDIETTRKETIVLDSSLPVSLFANPQPHGIRRKEGLDVWKLLPGDRYFRHDRDSWPVSDAQSFEIFEECLEDQLAAEAMALSPLDYEHDDKENNSNGLDVDLTLDPLEEISVRSASQYRRSSEDSQVSGQTALVNHALYDTSGERLQSYGLGGSDGTHDEQAGTGETSTLAGYMRVIRPGSQLLQAP</sequence>